<dbReference type="SFLD" id="SFLDS00029">
    <property type="entry name" value="Radical_SAM"/>
    <property type="match status" value="1"/>
</dbReference>
<dbReference type="PROSITE" id="PS51918">
    <property type="entry name" value="RADICAL_SAM"/>
    <property type="match status" value="1"/>
</dbReference>
<comment type="caution">
    <text evidence="7">The sequence shown here is derived from an EMBL/GenBank/DDBJ whole genome shotgun (WGS) entry which is preliminary data.</text>
</comment>
<dbReference type="GO" id="GO:0003824">
    <property type="term" value="F:catalytic activity"/>
    <property type="evidence" value="ECO:0007669"/>
    <property type="project" value="InterPro"/>
</dbReference>
<keyword evidence="3" id="KW-0479">Metal-binding</keyword>
<dbReference type="InterPro" id="IPR013785">
    <property type="entry name" value="Aldolase_TIM"/>
</dbReference>
<dbReference type="SMART" id="SM00729">
    <property type="entry name" value="Elp3"/>
    <property type="match status" value="1"/>
</dbReference>
<dbReference type="PANTHER" id="PTHR13932:SF5">
    <property type="entry name" value="RADICAL S-ADENOSYL METHIONINE DOMAIN-CONTAINING PROTEIN 1, MITOCHONDRIAL"/>
    <property type="match status" value="1"/>
</dbReference>
<keyword evidence="5" id="KW-0411">Iron-sulfur</keyword>
<feature type="domain" description="Radical SAM core" evidence="6">
    <location>
        <begin position="31"/>
        <end position="265"/>
    </location>
</feature>
<evidence type="ECO:0000256" key="5">
    <source>
        <dbReference type="ARBA" id="ARBA00023014"/>
    </source>
</evidence>
<dbReference type="InterPro" id="IPR058240">
    <property type="entry name" value="rSAM_sf"/>
</dbReference>
<evidence type="ECO:0000256" key="4">
    <source>
        <dbReference type="ARBA" id="ARBA00023004"/>
    </source>
</evidence>
<dbReference type="SFLD" id="SFLDG01082">
    <property type="entry name" value="B12-binding_domain_containing"/>
    <property type="match status" value="1"/>
</dbReference>
<keyword evidence="8" id="KW-1185">Reference proteome</keyword>
<dbReference type="InterPro" id="IPR007197">
    <property type="entry name" value="rSAM"/>
</dbReference>
<evidence type="ECO:0000256" key="1">
    <source>
        <dbReference type="ARBA" id="ARBA00017228"/>
    </source>
</evidence>
<dbReference type="GO" id="GO:0051539">
    <property type="term" value="F:4 iron, 4 sulfur cluster binding"/>
    <property type="evidence" value="ECO:0007669"/>
    <property type="project" value="TreeGrafter"/>
</dbReference>
<dbReference type="InterPro" id="IPR006638">
    <property type="entry name" value="Elp3/MiaA/NifB-like_rSAM"/>
</dbReference>
<evidence type="ECO:0000259" key="6">
    <source>
        <dbReference type="PROSITE" id="PS51918"/>
    </source>
</evidence>
<reference evidence="7" key="1">
    <citation type="submission" date="2018-09" db="EMBL/GenBank/DDBJ databases">
        <title>Murine metabolic-syndrome-specific gut microbial biobank.</title>
        <authorList>
            <person name="Liu C."/>
        </authorList>
    </citation>
    <scope>NUCLEOTIDE SEQUENCE</scope>
    <source>
        <strain evidence="7">D42-62</strain>
    </source>
</reference>
<name>A0A9X5BH41_9FIRM</name>
<organism evidence="7 8">
    <name type="scientific">Parablautia muri</name>
    <dbReference type="NCBI Taxonomy" id="2320879"/>
    <lineage>
        <taxon>Bacteria</taxon>
        <taxon>Bacillati</taxon>
        <taxon>Bacillota</taxon>
        <taxon>Clostridia</taxon>
        <taxon>Lachnospirales</taxon>
        <taxon>Lachnospiraceae</taxon>
        <taxon>Parablautia</taxon>
    </lineage>
</organism>
<dbReference type="SUPFAM" id="SSF102114">
    <property type="entry name" value="Radical SAM enzymes"/>
    <property type="match status" value="1"/>
</dbReference>
<dbReference type="GO" id="GO:0046872">
    <property type="term" value="F:metal ion binding"/>
    <property type="evidence" value="ECO:0007669"/>
    <property type="project" value="UniProtKB-KW"/>
</dbReference>
<keyword evidence="2" id="KW-0949">S-adenosyl-L-methionine</keyword>
<keyword evidence="4" id="KW-0408">Iron</keyword>
<dbReference type="GO" id="GO:0005737">
    <property type="term" value="C:cytoplasm"/>
    <property type="evidence" value="ECO:0007669"/>
    <property type="project" value="TreeGrafter"/>
</dbReference>
<dbReference type="Proteomes" id="UP001154420">
    <property type="component" value="Unassembled WGS sequence"/>
</dbReference>
<dbReference type="NCBIfam" id="NF006067">
    <property type="entry name" value="PRK08208.1"/>
    <property type="match status" value="1"/>
</dbReference>
<evidence type="ECO:0000313" key="7">
    <source>
        <dbReference type="EMBL" id="NBJ93815.1"/>
    </source>
</evidence>
<evidence type="ECO:0000256" key="3">
    <source>
        <dbReference type="ARBA" id="ARBA00022723"/>
    </source>
</evidence>
<dbReference type="EMBL" id="QZDT01000024">
    <property type="protein sequence ID" value="NBJ93815.1"/>
    <property type="molecule type" value="Genomic_DNA"/>
</dbReference>
<dbReference type="Gene3D" id="3.20.20.70">
    <property type="entry name" value="Aldolase class I"/>
    <property type="match status" value="1"/>
</dbReference>
<dbReference type="AlphaFoldDB" id="A0A9X5BH41"/>
<accession>A0A9X5BH41</accession>
<proteinExistence type="predicted"/>
<evidence type="ECO:0000256" key="2">
    <source>
        <dbReference type="ARBA" id="ARBA00022691"/>
    </source>
</evidence>
<dbReference type="InterPro" id="IPR034505">
    <property type="entry name" value="Coproporphyrinogen-III_oxidase"/>
</dbReference>
<dbReference type="PANTHER" id="PTHR13932">
    <property type="entry name" value="COPROPORPHYRINIGEN III OXIDASE"/>
    <property type="match status" value="1"/>
</dbReference>
<gene>
    <name evidence="7" type="ORF">D5281_14720</name>
</gene>
<dbReference type="SFLD" id="SFLDG01065">
    <property type="entry name" value="anaerobic_coproporphyrinogen-I"/>
    <property type="match status" value="1"/>
</dbReference>
<dbReference type="GO" id="GO:0006779">
    <property type="term" value="P:porphyrin-containing compound biosynthetic process"/>
    <property type="evidence" value="ECO:0007669"/>
    <property type="project" value="TreeGrafter"/>
</dbReference>
<evidence type="ECO:0000313" key="8">
    <source>
        <dbReference type="Proteomes" id="UP001154420"/>
    </source>
</evidence>
<dbReference type="Pfam" id="PF04055">
    <property type="entry name" value="Radical_SAM"/>
    <property type="match status" value="1"/>
</dbReference>
<sequence>MNPYVQYMYSYPHKTAYRPLTGFDLKDHVHGLKGPGHGLYLHIPFCQAKCGYCNLFSVTGQGSKAVDRYLDALERQCGQYAELLDSQKTEFSELVIGGGTPLYLTEDQMERMFAMLKEHFHFNEEREFVIETAPNQTTAEKLKRLKQAGATRVSMGIQSFLDKELSALGRQHSAKSAREALNLLKSYQFPCVNLDFIYGIPGQTEGSLLRTLQEALDYEPDEIFLYPLYIKHGAGLEWAGVVPDWKGAMGQYERASFFLKENGFRQDSMRRFVRTDAKRAFSECGFGSSLSLGCGGRSYLGRLHFCRPYAVTQKECLAGIEEYVNCKDYREISHGILLSEEEIKRRFVIRHLLIRPGLPLEQYQMHFGSDAIEDFPLLKKWAEEGYVKRERHLNQQKSRGIDKNNGEPYLALTEKGLAFSDYLGPQLISPQIQRAMKGWEDEHGRIYAAVSGESEKL</sequence>
<protein>
    <recommendedName>
        <fullName evidence="1">Heme chaperone HemW</fullName>
    </recommendedName>
</protein>
<dbReference type="CDD" id="cd01335">
    <property type="entry name" value="Radical_SAM"/>
    <property type="match status" value="1"/>
</dbReference>